<feature type="compositionally biased region" description="Polar residues" evidence="3">
    <location>
        <begin position="173"/>
        <end position="182"/>
    </location>
</feature>
<reference evidence="4" key="3">
    <citation type="submission" date="2025-09" db="UniProtKB">
        <authorList>
            <consortium name="Ensembl"/>
        </authorList>
    </citation>
    <scope>IDENTIFICATION</scope>
</reference>
<dbReference type="PANTHER" id="PTHR32123">
    <property type="entry name" value="BICD FAMILY-LIKE CARGO ADAPTER"/>
    <property type="match status" value="1"/>
</dbReference>
<dbReference type="Ensembl" id="ENSCSAVT00000000730.1">
    <property type="protein sequence ID" value="ENSCSAVP00000000722.1"/>
    <property type="gene ID" value="ENSCSAVG00000000406.1"/>
</dbReference>
<dbReference type="Proteomes" id="UP000007875">
    <property type="component" value="Unassembled WGS sequence"/>
</dbReference>
<sequence>MSIMSALDNLSNLVHEAIQFKTTSSTNDEFVEMLKQKQSTLLLERDEAVAIKNALEVNLARAKVDLMAVNSQLLEAISQKLQQQKELEAWQDDMEQMIQKALNERNEQQKVNALRRIQATSPNQSKSWFFRRTRHNSEDSEKSSGSATSEPKTPQPSRFSSWLRRKPNPDVDMSSSTGDAVS</sequence>
<protein>
    <submittedName>
        <fullName evidence="4">Uncharacterized protein</fullName>
    </submittedName>
</protein>
<evidence type="ECO:0000256" key="2">
    <source>
        <dbReference type="SAM" id="Coils"/>
    </source>
</evidence>
<dbReference type="InterPro" id="IPR051149">
    <property type="entry name" value="Spindly/BICDR_Dynein_Adapter"/>
</dbReference>
<keyword evidence="5" id="KW-1185">Reference proteome</keyword>
<feature type="coiled-coil region" evidence="2">
    <location>
        <begin position="52"/>
        <end position="111"/>
    </location>
</feature>
<dbReference type="GO" id="GO:0055107">
    <property type="term" value="P:Golgi to secretory granule transport"/>
    <property type="evidence" value="ECO:0007669"/>
    <property type="project" value="TreeGrafter"/>
</dbReference>
<dbReference type="STRING" id="51511.ENSCSAVP00000000722"/>
<feature type="compositionally biased region" description="Polar residues" evidence="3">
    <location>
        <begin position="143"/>
        <end position="160"/>
    </location>
</feature>
<dbReference type="HOGENOM" id="CLU_1481472_0_0_1"/>
<organism evidence="4 5">
    <name type="scientific">Ciona savignyi</name>
    <name type="common">Pacific transparent sea squirt</name>
    <dbReference type="NCBI Taxonomy" id="51511"/>
    <lineage>
        <taxon>Eukaryota</taxon>
        <taxon>Metazoa</taxon>
        <taxon>Chordata</taxon>
        <taxon>Tunicata</taxon>
        <taxon>Ascidiacea</taxon>
        <taxon>Phlebobranchia</taxon>
        <taxon>Cionidae</taxon>
        <taxon>Ciona</taxon>
    </lineage>
</organism>
<evidence type="ECO:0000313" key="4">
    <source>
        <dbReference type="Ensembl" id="ENSCSAVP00000000722.1"/>
    </source>
</evidence>
<feature type="region of interest" description="Disordered" evidence="3">
    <location>
        <begin position="125"/>
        <end position="182"/>
    </location>
</feature>
<accession>H2Y5X4</accession>
<evidence type="ECO:0000256" key="1">
    <source>
        <dbReference type="ARBA" id="ARBA00023054"/>
    </source>
</evidence>
<evidence type="ECO:0000256" key="3">
    <source>
        <dbReference type="SAM" id="MobiDB-lite"/>
    </source>
</evidence>
<reference evidence="4" key="2">
    <citation type="submission" date="2025-08" db="UniProtKB">
        <authorList>
            <consortium name="Ensembl"/>
        </authorList>
    </citation>
    <scope>IDENTIFICATION</scope>
</reference>
<dbReference type="PANTHER" id="PTHR32123:SF13">
    <property type="entry name" value="BICAUDAL D-RELATED PROTEIN HOMOLOG"/>
    <property type="match status" value="1"/>
</dbReference>
<dbReference type="GO" id="GO:0047496">
    <property type="term" value="P:vesicle transport along microtubule"/>
    <property type="evidence" value="ECO:0007669"/>
    <property type="project" value="TreeGrafter"/>
</dbReference>
<name>H2Y5X4_CIOSA</name>
<dbReference type="InParanoid" id="H2Y5X4"/>
<keyword evidence="1 2" id="KW-0175">Coiled coil</keyword>
<proteinExistence type="predicted"/>
<reference evidence="5" key="1">
    <citation type="submission" date="2003-08" db="EMBL/GenBank/DDBJ databases">
        <authorList>
            <person name="Birren B."/>
            <person name="Nusbaum C."/>
            <person name="Abebe A."/>
            <person name="Abouelleil A."/>
            <person name="Adekoya E."/>
            <person name="Ait-zahra M."/>
            <person name="Allen N."/>
            <person name="Allen T."/>
            <person name="An P."/>
            <person name="Anderson M."/>
            <person name="Anderson S."/>
            <person name="Arachchi H."/>
            <person name="Armbruster J."/>
            <person name="Bachantsang P."/>
            <person name="Baldwin J."/>
            <person name="Barry A."/>
            <person name="Bayul T."/>
            <person name="Blitshsteyn B."/>
            <person name="Bloom T."/>
            <person name="Blye J."/>
            <person name="Boguslavskiy L."/>
            <person name="Borowsky M."/>
            <person name="Boukhgalter B."/>
            <person name="Brunache A."/>
            <person name="Butler J."/>
            <person name="Calixte N."/>
            <person name="Calvo S."/>
            <person name="Camarata J."/>
            <person name="Campo K."/>
            <person name="Chang J."/>
            <person name="Cheshatsang Y."/>
            <person name="Citroen M."/>
            <person name="Collymore A."/>
            <person name="Considine T."/>
            <person name="Cook A."/>
            <person name="Cooke P."/>
            <person name="Corum B."/>
            <person name="Cuomo C."/>
            <person name="David R."/>
            <person name="Dawoe T."/>
            <person name="Degray S."/>
            <person name="Dodge S."/>
            <person name="Dooley K."/>
            <person name="Dorje P."/>
            <person name="Dorjee K."/>
            <person name="Dorris L."/>
            <person name="Duffey N."/>
            <person name="Dupes A."/>
            <person name="Elkins T."/>
            <person name="Engels R."/>
            <person name="Erickson J."/>
            <person name="Farina A."/>
            <person name="Faro S."/>
            <person name="Ferreira P."/>
            <person name="Fischer H."/>
            <person name="Fitzgerald M."/>
            <person name="Foley K."/>
            <person name="Gage D."/>
            <person name="Galagan J."/>
            <person name="Gearin G."/>
            <person name="Gnerre S."/>
            <person name="Gnirke A."/>
            <person name="Goyette A."/>
            <person name="Graham J."/>
            <person name="Grandbois E."/>
            <person name="Gyaltsen K."/>
            <person name="Hafez N."/>
            <person name="Hagopian D."/>
            <person name="Hagos B."/>
            <person name="Hall J."/>
            <person name="Hatcher B."/>
            <person name="Heller A."/>
            <person name="Higgins H."/>
            <person name="Honan T."/>
            <person name="Horn A."/>
            <person name="Houde N."/>
            <person name="Hughes L."/>
            <person name="Hulme W."/>
            <person name="Husby E."/>
            <person name="Iliev I."/>
            <person name="Jaffe D."/>
            <person name="Jones C."/>
            <person name="Kamal M."/>
            <person name="Kamat A."/>
            <person name="Kamvysselis M."/>
            <person name="Karlsson E."/>
            <person name="Kells C."/>
            <person name="Kieu A."/>
            <person name="Kisner P."/>
            <person name="Kodira C."/>
            <person name="Kulbokas E."/>
            <person name="Labutti K."/>
            <person name="Lama D."/>
            <person name="Landers T."/>
            <person name="Leger J."/>
            <person name="Levine S."/>
            <person name="Lewis D."/>
            <person name="Lewis T."/>
            <person name="Lindblad-toh K."/>
            <person name="Liu X."/>
            <person name="Lokyitsang T."/>
            <person name="Lokyitsang Y."/>
            <person name="Lucien O."/>
            <person name="Lui A."/>
            <person name="Ma L.J."/>
            <person name="Mabbitt R."/>
            <person name="Macdonald J."/>
            <person name="Maclean C."/>
            <person name="Major J."/>
            <person name="Manning J."/>
            <person name="Marabella R."/>
            <person name="Maru K."/>
            <person name="Matthews C."/>
            <person name="Mauceli E."/>
            <person name="Mccarthy M."/>
            <person name="Mcdonough S."/>
            <person name="Mcghee T."/>
            <person name="Meldrim J."/>
            <person name="Meneus L."/>
            <person name="Mesirov J."/>
            <person name="Mihalev A."/>
            <person name="Mihova T."/>
            <person name="Mikkelsen T."/>
            <person name="Mlenga V."/>
            <person name="Moru K."/>
            <person name="Mozes J."/>
            <person name="Mulrain L."/>
            <person name="Munson G."/>
            <person name="Naylor J."/>
            <person name="Newes C."/>
            <person name="Nguyen C."/>
            <person name="Nguyen N."/>
            <person name="Nguyen T."/>
            <person name="Nicol R."/>
            <person name="Nielsen C."/>
            <person name="Nizzari M."/>
            <person name="Norbu C."/>
            <person name="Norbu N."/>
            <person name="O'donnell P."/>
            <person name="Okoawo O."/>
            <person name="O'leary S."/>
            <person name="Omotosho B."/>
            <person name="O'neill K."/>
            <person name="Osman S."/>
            <person name="Parker S."/>
            <person name="Perrin D."/>
            <person name="Phunkhang P."/>
            <person name="Piqani B."/>
            <person name="Purcell S."/>
            <person name="Rachupka T."/>
            <person name="Ramasamy U."/>
            <person name="Rameau R."/>
            <person name="Ray V."/>
            <person name="Raymond C."/>
            <person name="Retta R."/>
            <person name="Richardson S."/>
            <person name="Rise C."/>
            <person name="Rodriguez J."/>
            <person name="Rogers J."/>
            <person name="Rogov P."/>
            <person name="Rutman M."/>
            <person name="Schupbach R."/>
            <person name="Seaman C."/>
            <person name="Settipalli S."/>
            <person name="Sharpe T."/>
            <person name="Sheridan J."/>
            <person name="Sherpa N."/>
            <person name="Shi J."/>
            <person name="Smirnov S."/>
            <person name="Smith C."/>
            <person name="Sougnez C."/>
            <person name="Spencer B."/>
            <person name="Stalker J."/>
            <person name="Stange-thomann N."/>
            <person name="Stavropoulos S."/>
            <person name="Stetson K."/>
            <person name="Stone C."/>
            <person name="Stone S."/>
            <person name="Stubbs M."/>
            <person name="Talamas J."/>
            <person name="Tchuinga P."/>
            <person name="Tenzing P."/>
            <person name="Tesfaye S."/>
            <person name="Theodore J."/>
            <person name="Thoulutsang Y."/>
            <person name="Topham K."/>
            <person name="Towey S."/>
            <person name="Tsamla T."/>
            <person name="Tsomo N."/>
            <person name="Vallee D."/>
            <person name="Vassiliev H."/>
            <person name="Venkataraman V."/>
            <person name="Vinson J."/>
            <person name="Vo A."/>
            <person name="Wade C."/>
            <person name="Wang S."/>
            <person name="Wangchuk T."/>
            <person name="Wangdi T."/>
            <person name="Whittaker C."/>
            <person name="Wilkinson J."/>
            <person name="Wu Y."/>
            <person name="Wyman D."/>
            <person name="Yadav S."/>
            <person name="Yang S."/>
            <person name="Yang X."/>
            <person name="Yeager S."/>
            <person name="Yee E."/>
            <person name="Young G."/>
            <person name="Zainoun J."/>
            <person name="Zembeck L."/>
            <person name="Zimmer A."/>
            <person name="Zody M."/>
            <person name="Lander E."/>
        </authorList>
    </citation>
    <scope>NUCLEOTIDE SEQUENCE [LARGE SCALE GENOMIC DNA]</scope>
</reference>
<evidence type="ECO:0000313" key="5">
    <source>
        <dbReference type="Proteomes" id="UP000007875"/>
    </source>
</evidence>
<dbReference type="AlphaFoldDB" id="H2Y5X4"/>